<dbReference type="Gene3D" id="3.10.310.20">
    <property type="entry name" value="DHHA2 domain"/>
    <property type="match status" value="1"/>
</dbReference>
<keyword evidence="11" id="KW-1185">Reference proteome</keyword>
<evidence type="ECO:0000313" key="10">
    <source>
        <dbReference type="EMBL" id="KXG78739.1"/>
    </source>
</evidence>
<dbReference type="InParanoid" id="A0A140LDW4"/>
<organism evidence="10 11">
    <name type="scientific">Fervidicola ferrireducens</name>
    <dbReference type="NCBI Taxonomy" id="520764"/>
    <lineage>
        <taxon>Bacteria</taxon>
        <taxon>Bacillati</taxon>
        <taxon>Bacillota</taxon>
        <taxon>Clostridia</taxon>
        <taxon>Thermosediminibacterales</taxon>
        <taxon>Thermosediminibacteraceae</taxon>
        <taxon>Fervidicola</taxon>
    </lineage>
</organism>
<dbReference type="RefSeq" id="WP_066350678.1">
    <property type="nucleotide sequence ID" value="NZ_LOED01000001.1"/>
</dbReference>
<evidence type="ECO:0000256" key="8">
    <source>
        <dbReference type="PROSITE-ProRule" id="PRU00703"/>
    </source>
</evidence>
<keyword evidence="8" id="KW-0129">CBS domain</keyword>
<dbReference type="FunFam" id="3.90.1640.10:FF:000001">
    <property type="entry name" value="Probable manganese-dependent inorganic pyrophosphatase"/>
    <property type="match status" value="1"/>
</dbReference>
<dbReference type="Pfam" id="PF02833">
    <property type="entry name" value="DHHA2"/>
    <property type="match status" value="1"/>
</dbReference>
<dbReference type="Pfam" id="PF00571">
    <property type="entry name" value="CBS"/>
    <property type="match status" value="2"/>
</dbReference>
<dbReference type="PANTHER" id="PTHR12112:SF22">
    <property type="entry name" value="MANGANESE-DEPENDENT INORGANIC PYROPHOSPHATASE-RELATED"/>
    <property type="match status" value="1"/>
</dbReference>
<evidence type="ECO:0000256" key="5">
    <source>
        <dbReference type="ARBA" id="ARBA00023211"/>
    </source>
</evidence>
<dbReference type="NCBIfam" id="NF011442">
    <property type="entry name" value="PRK14869.1-4"/>
    <property type="match status" value="1"/>
</dbReference>
<dbReference type="GO" id="GO:0005737">
    <property type="term" value="C:cytoplasm"/>
    <property type="evidence" value="ECO:0007669"/>
    <property type="project" value="InterPro"/>
</dbReference>
<name>A0A140LDW4_9FIRM</name>
<dbReference type="EC" id="3.6.1.1" evidence="2"/>
<evidence type="ECO:0000256" key="4">
    <source>
        <dbReference type="ARBA" id="ARBA00022801"/>
    </source>
</evidence>
<dbReference type="FunCoup" id="A0A140LDW4">
    <property type="interactions" value="26"/>
</dbReference>
<dbReference type="InterPro" id="IPR010766">
    <property type="entry name" value="DRTGG"/>
</dbReference>
<dbReference type="PROSITE" id="PS51371">
    <property type="entry name" value="CBS"/>
    <property type="match status" value="2"/>
</dbReference>
<evidence type="ECO:0000256" key="7">
    <source>
        <dbReference type="ARBA" id="ARBA00047820"/>
    </source>
</evidence>
<dbReference type="Pfam" id="PF01368">
    <property type="entry name" value="DHH"/>
    <property type="match status" value="1"/>
</dbReference>
<dbReference type="SMART" id="SM01131">
    <property type="entry name" value="DHHA2"/>
    <property type="match status" value="1"/>
</dbReference>
<dbReference type="OrthoDB" id="9766150at2"/>
<dbReference type="InterPro" id="IPR000644">
    <property type="entry name" value="CBS_dom"/>
</dbReference>
<dbReference type="InterPro" id="IPR038763">
    <property type="entry name" value="DHH_sf"/>
</dbReference>
<dbReference type="GO" id="GO:0004427">
    <property type="term" value="F:inorganic diphosphate phosphatase activity"/>
    <property type="evidence" value="ECO:0007669"/>
    <property type="project" value="UniProtKB-EC"/>
</dbReference>
<sequence>MGEVYVFGHRNPDTDSICSAIAYSEFKNLTEKEDSYVPVRLGSVNRETQFVLEYFSVPVPALMENVYTQVSDINFDGPVNINKNASMFEAWKEIINKNVRTINIVDDDGKFHGLATLGDVAKVYLESSSGFSKYEVPVMNFVKTLNGEVLVSKKEEIFSGNIIVAAMQMDDIRRRIKKGDLLIVGNRKEVQLMAVKSGIKVLIVTGGHDVEDDVLAAARENDAMVIKVPYDTFDTVKLINQSIPVRYIMKTEDVVSFRLDDTIDDVKETMLKYKYRNFPVLDSQKRPVGMLARHHILNYSRKKVILVDHNEKSQSAEGIEQADILEIIDHHRIGCPETEQPIVFINRPVGCTATIILDSYEKRNIVPSKEIAGLMCAAILSDTLMFKSPTCTSEDVRAAKLLAGIAGIEIEKFGKTMFEAGTSLEGKTEEEIFFTDFKEFRIGDYKFGVSQVNIFYNSPEPLKNRLIEFMEKMRSEEEYDFLLLMLTDIINEVSEFLFVGNHRELIKMAFGVDVEGNSFILSGVVSRKKQVIPKIISAINSIS</sequence>
<dbReference type="AlphaFoldDB" id="A0A140LDW4"/>
<accession>A0A140LDW4</accession>
<dbReference type="SUPFAM" id="SSF75138">
    <property type="entry name" value="HprK N-terminal domain-like"/>
    <property type="match status" value="1"/>
</dbReference>
<dbReference type="EMBL" id="LOED01000001">
    <property type="protein sequence ID" value="KXG78739.1"/>
    <property type="molecule type" value="Genomic_DNA"/>
</dbReference>
<reference evidence="10 11" key="1">
    <citation type="submission" date="2015-12" db="EMBL/GenBank/DDBJ databases">
        <title>Draft genome sequnece of Fervidicola ferrireducens strain Y170.</title>
        <authorList>
            <person name="Patel B.K."/>
        </authorList>
    </citation>
    <scope>NUCLEOTIDE SEQUENCE [LARGE SCALE GENOMIC DNA]</scope>
    <source>
        <strain evidence="10 11">Y170</strain>
    </source>
</reference>
<dbReference type="InterPro" id="IPR046342">
    <property type="entry name" value="CBS_dom_sf"/>
</dbReference>
<comment type="catalytic activity">
    <reaction evidence="7">
        <text>diphosphate + H2O = 2 phosphate + H(+)</text>
        <dbReference type="Rhea" id="RHEA:24576"/>
        <dbReference type="ChEBI" id="CHEBI:15377"/>
        <dbReference type="ChEBI" id="CHEBI:15378"/>
        <dbReference type="ChEBI" id="CHEBI:33019"/>
        <dbReference type="ChEBI" id="CHEBI:43474"/>
        <dbReference type="EC" id="3.6.1.1"/>
    </reaction>
</comment>
<dbReference type="InterPro" id="IPR028979">
    <property type="entry name" value="Ser_kin/Pase_Hpr-like_N_sf"/>
</dbReference>
<dbReference type="SUPFAM" id="SSF54631">
    <property type="entry name" value="CBS-domain pair"/>
    <property type="match status" value="1"/>
</dbReference>
<evidence type="ECO:0000256" key="1">
    <source>
        <dbReference type="ARBA" id="ARBA00001936"/>
    </source>
</evidence>
<evidence type="ECO:0000313" key="11">
    <source>
        <dbReference type="Proteomes" id="UP000070427"/>
    </source>
</evidence>
<keyword evidence="5" id="KW-0464">Manganese</keyword>
<feature type="domain" description="CBS" evidence="9">
    <location>
        <begin position="73"/>
        <end position="130"/>
    </location>
</feature>
<dbReference type="Pfam" id="PF07085">
    <property type="entry name" value="DRTGG"/>
    <property type="match status" value="1"/>
</dbReference>
<comment type="caution">
    <text evidence="10">The sequence shown here is derived from an EMBL/GenBank/DDBJ whole genome shotgun (WGS) entry which is preliminary data.</text>
</comment>
<keyword evidence="3" id="KW-0479">Metal-binding</keyword>
<dbReference type="SMART" id="SM00116">
    <property type="entry name" value="CBS"/>
    <property type="match status" value="2"/>
</dbReference>
<evidence type="ECO:0000256" key="6">
    <source>
        <dbReference type="ARBA" id="ARBA00032535"/>
    </source>
</evidence>
<dbReference type="Proteomes" id="UP000070427">
    <property type="component" value="Unassembled WGS sequence"/>
</dbReference>
<dbReference type="Gene3D" id="3.90.1640.10">
    <property type="entry name" value="inorganic pyrophosphatase (n-terminal core)"/>
    <property type="match status" value="2"/>
</dbReference>
<dbReference type="InterPro" id="IPR004097">
    <property type="entry name" value="DHHA2"/>
</dbReference>
<dbReference type="GO" id="GO:0046872">
    <property type="term" value="F:metal ion binding"/>
    <property type="evidence" value="ECO:0007669"/>
    <property type="project" value="UniProtKB-KW"/>
</dbReference>
<feature type="domain" description="CBS" evidence="9">
    <location>
        <begin position="249"/>
        <end position="307"/>
    </location>
</feature>
<dbReference type="InterPro" id="IPR001667">
    <property type="entry name" value="DDH_dom"/>
</dbReference>
<dbReference type="STRING" id="520764.AN618_00770"/>
<gene>
    <name evidence="10" type="ORF">AN618_00770</name>
</gene>
<comment type="cofactor">
    <cofactor evidence="1">
        <name>Mn(2+)</name>
        <dbReference type="ChEBI" id="CHEBI:29035"/>
    </cofactor>
</comment>
<dbReference type="SUPFAM" id="SSF64182">
    <property type="entry name" value="DHH phosphoesterases"/>
    <property type="match status" value="1"/>
</dbReference>
<dbReference type="PATRIC" id="fig|520764.3.peg.81"/>
<protein>
    <recommendedName>
        <fullName evidence="2">inorganic diphosphatase</fullName>
        <ecNumber evidence="2">3.6.1.1</ecNumber>
    </recommendedName>
    <alternativeName>
        <fullName evidence="6">Pyrophosphate phospho-hydrolase</fullName>
    </alternativeName>
</protein>
<dbReference type="NCBIfam" id="NF011443">
    <property type="entry name" value="PRK14869.1-5"/>
    <property type="match status" value="1"/>
</dbReference>
<evidence type="ECO:0000256" key="2">
    <source>
        <dbReference type="ARBA" id="ARBA00012146"/>
    </source>
</evidence>
<dbReference type="InterPro" id="IPR038222">
    <property type="entry name" value="DHHA2_dom_sf"/>
</dbReference>
<keyword evidence="4 10" id="KW-0378">Hydrolase</keyword>
<dbReference type="NCBIfam" id="NF011440">
    <property type="entry name" value="PRK14869.1-2"/>
    <property type="match status" value="1"/>
</dbReference>
<evidence type="ECO:0000256" key="3">
    <source>
        <dbReference type="ARBA" id="ARBA00022723"/>
    </source>
</evidence>
<evidence type="ECO:0000259" key="9">
    <source>
        <dbReference type="PROSITE" id="PS51371"/>
    </source>
</evidence>
<dbReference type="Gene3D" id="3.40.1390.20">
    <property type="entry name" value="HprK N-terminal domain-like"/>
    <property type="match status" value="1"/>
</dbReference>
<dbReference type="PANTHER" id="PTHR12112">
    <property type="entry name" value="BNIP - RELATED"/>
    <property type="match status" value="1"/>
</dbReference>
<proteinExistence type="predicted"/>